<dbReference type="EMBL" id="CP141614">
    <property type="protein sequence ID" value="WRP14115.1"/>
    <property type="molecule type" value="Genomic_DNA"/>
</dbReference>
<feature type="domain" description="SpoVR protein-like N-terminal" evidence="2">
    <location>
        <begin position="5"/>
        <end position="444"/>
    </location>
</feature>
<evidence type="ECO:0000259" key="2">
    <source>
        <dbReference type="Pfam" id="PF04293"/>
    </source>
</evidence>
<dbReference type="PANTHER" id="PTHR30029">
    <property type="entry name" value="STAGE V SPORULATION PROTEIN R"/>
    <property type="match status" value="1"/>
</dbReference>
<evidence type="ECO:0000259" key="3">
    <source>
        <dbReference type="Pfam" id="PF24755"/>
    </source>
</evidence>
<evidence type="ECO:0000256" key="1">
    <source>
        <dbReference type="SAM" id="MobiDB-lite"/>
    </source>
</evidence>
<feature type="domain" description="SpoVR-like C-terminal" evidence="3">
    <location>
        <begin position="447"/>
        <end position="498"/>
    </location>
</feature>
<dbReference type="PANTHER" id="PTHR30029:SF2">
    <property type="entry name" value="STAGE V SPORULATION PROTEIN R"/>
    <property type="match status" value="1"/>
</dbReference>
<protein>
    <submittedName>
        <fullName evidence="4">SpoVR family protein</fullName>
    </submittedName>
</protein>
<dbReference type="InterPro" id="IPR056174">
    <property type="entry name" value="SpoVR_N"/>
</dbReference>
<evidence type="ECO:0000313" key="5">
    <source>
        <dbReference type="Proteomes" id="UP001333102"/>
    </source>
</evidence>
<organism evidence="4 5">
    <name type="scientific">Geochorda subterranea</name>
    <dbReference type="NCBI Taxonomy" id="3109564"/>
    <lineage>
        <taxon>Bacteria</taxon>
        <taxon>Bacillati</taxon>
        <taxon>Bacillota</taxon>
        <taxon>Limnochordia</taxon>
        <taxon>Limnochordales</taxon>
        <taxon>Geochordaceae</taxon>
        <taxon>Geochorda</taxon>
    </lineage>
</organism>
<reference evidence="5" key="1">
    <citation type="submission" date="2023-12" db="EMBL/GenBank/DDBJ databases">
        <title>Novel isolates from deep terrestrial aquifers shed light on the physiology and ecology of the class Limnochordia.</title>
        <authorList>
            <person name="Karnachuk O.V."/>
            <person name="Lukina A.P."/>
            <person name="Avakyan M.R."/>
            <person name="Kadnikov V."/>
            <person name="Begmatov S."/>
            <person name="Beletsky A.V."/>
            <person name="Mardanov A.V."/>
            <person name="Ravin N.V."/>
        </authorList>
    </citation>
    <scope>NUCLEOTIDE SEQUENCE [LARGE SCALE GENOMIC DNA]</scope>
    <source>
        <strain evidence="5">LN</strain>
    </source>
</reference>
<proteinExistence type="predicted"/>
<name>A0ABZ1BNG1_9FIRM</name>
<feature type="region of interest" description="Disordered" evidence="1">
    <location>
        <begin position="162"/>
        <end position="262"/>
    </location>
</feature>
<evidence type="ECO:0000313" key="4">
    <source>
        <dbReference type="EMBL" id="WRP14115.1"/>
    </source>
</evidence>
<feature type="compositionally biased region" description="Basic and acidic residues" evidence="1">
    <location>
        <begin position="239"/>
        <end position="251"/>
    </location>
</feature>
<gene>
    <name evidence="4" type="ORF">VLY81_11890</name>
</gene>
<dbReference type="Proteomes" id="UP001333102">
    <property type="component" value="Chromosome"/>
</dbReference>
<dbReference type="Pfam" id="PF04293">
    <property type="entry name" value="SpoVR"/>
    <property type="match status" value="1"/>
</dbReference>
<dbReference type="InterPro" id="IPR007390">
    <property type="entry name" value="Spore_V_R"/>
</dbReference>
<dbReference type="RefSeq" id="WP_324668410.1">
    <property type="nucleotide sequence ID" value="NZ_CP141614.1"/>
</dbReference>
<sequence>MTDRELLELERWTERLVRRARAEGLDFYEMRFEVVPADVLYSVGAYGMPTRFSHWSFGKAFHRMKTEYDYNLSRIYELVVNSDPCYAFLLDGNTLAQNKLVVAHVLAHSDFFKNNWRFAGTSHFMMDNMAAHAERIARYEFRYGKEAVERLLDAALALAEQVDPHPVGPPSKPDDEEQEARAGAPARPSTPYDDLWELDRLLGPSPEDQSRTPATPATPRPGRRPLQGRAVGFAPPGREAGRRAEGQRDSLPRPAGARRHPVRPEKDLLRFIMQHSEYLEAWQRDVLAMVREEALYFWPQIETKIMNEGWATYWHAVLMRDEELGEAEALEFARMHAGVVQPHRLQLNPYLLGWKIFQSIEARWEHPGEEDRTRLGLPGGQGREKIFEVRQLETDVGFIRNYLTRSLVEELHLVTLVRRGDEWQVESTGWQQVRDALAARLANGGIPVIVVEDGDYDGKGELLLRHQYDGQELDLHHLERTLPYVFELWGRPVHLLTVVEGKQTLFSYDGESHQRTVA</sequence>
<dbReference type="Pfam" id="PF24755">
    <property type="entry name" value="SpoVR_C"/>
    <property type="match status" value="1"/>
</dbReference>
<accession>A0ABZ1BNG1</accession>
<keyword evidence="5" id="KW-1185">Reference proteome</keyword>
<dbReference type="InterPro" id="IPR057008">
    <property type="entry name" value="SpoVR-like_C"/>
</dbReference>